<sequence length="198" mass="22563">MPLIETPFEHVAVDLVGPLSKKARDYSWVKATILDALDVSPKTFWQQFRNQTYPMGTRPWLVAQALKEACRQWLRPQTRTAEDVMEQVIREQFVHILPARGWAWVLHHQPVTLAAAVMLMEDFLTAETPVGPAFRTQTPRPERPNAERKGDVLTGPWSLVRGQEDHPGPRLRRLEPSSRPGPVPFLLARRLPGGEELL</sequence>
<evidence type="ECO:0000256" key="2">
    <source>
        <dbReference type="SAM" id="MobiDB-lite"/>
    </source>
</evidence>
<dbReference type="STRING" id="38772.ENSGAGP00000023932"/>
<dbReference type="InterPro" id="IPR038269">
    <property type="entry name" value="SCAN_sf"/>
</dbReference>
<evidence type="ECO:0000313" key="4">
    <source>
        <dbReference type="Ensembl" id="ENSGAGP00000023932.1"/>
    </source>
</evidence>
<evidence type="ECO:0000313" key="5">
    <source>
        <dbReference type="Proteomes" id="UP000291020"/>
    </source>
</evidence>
<accession>A0A452I8E8</accession>
<evidence type="ECO:0000259" key="3">
    <source>
        <dbReference type="PROSITE" id="PS50804"/>
    </source>
</evidence>
<keyword evidence="5" id="KW-1185">Reference proteome</keyword>
<feature type="region of interest" description="Disordered" evidence="2">
    <location>
        <begin position="132"/>
        <end position="184"/>
    </location>
</feature>
<dbReference type="PANTHER" id="PTHR45935">
    <property type="entry name" value="PROTEIN ZBED8-RELATED"/>
    <property type="match status" value="1"/>
</dbReference>
<reference evidence="4" key="3">
    <citation type="submission" date="2025-09" db="UniProtKB">
        <authorList>
            <consortium name="Ensembl"/>
        </authorList>
    </citation>
    <scope>IDENTIFICATION</scope>
</reference>
<dbReference type="Ensembl" id="ENSGAGT00000027256.1">
    <property type="protein sequence ID" value="ENSGAGP00000023932.1"/>
    <property type="gene ID" value="ENSGAGG00000017505.1"/>
</dbReference>
<organism evidence="4 5">
    <name type="scientific">Gopherus agassizii</name>
    <name type="common">Agassiz's desert tortoise</name>
    <dbReference type="NCBI Taxonomy" id="38772"/>
    <lineage>
        <taxon>Eukaryota</taxon>
        <taxon>Metazoa</taxon>
        <taxon>Chordata</taxon>
        <taxon>Craniata</taxon>
        <taxon>Vertebrata</taxon>
        <taxon>Euteleostomi</taxon>
        <taxon>Archelosauria</taxon>
        <taxon>Testudinata</taxon>
        <taxon>Testudines</taxon>
        <taxon>Cryptodira</taxon>
        <taxon>Durocryptodira</taxon>
        <taxon>Testudinoidea</taxon>
        <taxon>Testudinidae</taxon>
        <taxon>Gopherus</taxon>
    </lineage>
</organism>
<dbReference type="SUPFAM" id="SSF47353">
    <property type="entry name" value="Retrovirus capsid dimerization domain-like"/>
    <property type="match status" value="1"/>
</dbReference>
<reference evidence="4" key="2">
    <citation type="submission" date="2025-08" db="UniProtKB">
        <authorList>
            <consortium name="Ensembl"/>
        </authorList>
    </citation>
    <scope>IDENTIFICATION</scope>
</reference>
<dbReference type="SMART" id="SM00431">
    <property type="entry name" value="SCAN"/>
    <property type="match status" value="1"/>
</dbReference>
<protein>
    <recommendedName>
        <fullName evidence="3">SCAN box domain-containing protein</fullName>
    </recommendedName>
</protein>
<dbReference type="Gene3D" id="1.10.4020.10">
    <property type="entry name" value="DNA breaking-rejoining enzymes"/>
    <property type="match status" value="1"/>
</dbReference>
<dbReference type="Proteomes" id="UP000291020">
    <property type="component" value="Unassembled WGS sequence"/>
</dbReference>
<name>A0A452I8E8_9SAUR</name>
<feature type="domain" description="SCAN box" evidence="3">
    <location>
        <begin position="46"/>
        <end position="123"/>
    </location>
</feature>
<dbReference type="PROSITE" id="PS50804">
    <property type="entry name" value="SCAN_BOX"/>
    <property type="match status" value="1"/>
</dbReference>
<dbReference type="InterPro" id="IPR003309">
    <property type="entry name" value="SCAN_dom"/>
</dbReference>
<feature type="compositionally biased region" description="Basic and acidic residues" evidence="2">
    <location>
        <begin position="162"/>
        <end position="176"/>
    </location>
</feature>
<keyword evidence="1" id="KW-0539">Nucleus</keyword>
<evidence type="ECO:0000256" key="1">
    <source>
        <dbReference type="ARBA" id="ARBA00023242"/>
    </source>
</evidence>
<dbReference type="AlphaFoldDB" id="A0A452I8E8"/>
<dbReference type="PANTHER" id="PTHR45935:SF15">
    <property type="entry name" value="SCAN BOX DOMAIN-CONTAINING PROTEIN"/>
    <property type="match status" value="1"/>
</dbReference>
<reference evidence="5" key="1">
    <citation type="journal article" date="2017" name="PLoS ONE">
        <title>The Agassiz's desert tortoise genome provides a resource for the conservation of a threatened species.</title>
        <authorList>
            <person name="Tollis M."/>
            <person name="DeNardo D.F."/>
            <person name="Cornelius J.A."/>
            <person name="Dolby G.A."/>
            <person name="Edwards T."/>
            <person name="Henen B.T."/>
            <person name="Karl A.E."/>
            <person name="Murphy R.W."/>
            <person name="Kusumi K."/>
        </authorList>
    </citation>
    <scope>NUCLEOTIDE SEQUENCE [LARGE SCALE GENOMIC DNA]</scope>
</reference>
<proteinExistence type="predicted"/>
<dbReference type="Pfam" id="PF02023">
    <property type="entry name" value="SCAN"/>
    <property type="match status" value="1"/>
</dbReference>
<feature type="compositionally biased region" description="Basic and acidic residues" evidence="2">
    <location>
        <begin position="140"/>
        <end position="151"/>
    </location>
</feature>
<dbReference type="InterPro" id="IPR050916">
    <property type="entry name" value="SCAN-C2H2_zinc_finger"/>
</dbReference>